<dbReference type="Proteomes" id="UP001240192">
    <property type="component" value="Segment"/>
</dbReference>
<accession>A0AAE9GMX6</accession>
<evidence type="ECO:0000313" key="1">
    <source>
        <dbReference type="EMBL" id="UOL48279.1"/>
    </source>
</evidence>
<protein>
    <submittedName>
        <fullName evidence="1">Uncharacterized protein</fullName>
    </submittedName>
</protein>
<proteinExistence type="predicted"/>
<dbReference type="EMBL" id="OM867525">
    <property type="protein sequence ID" value="UOL48279.1"/>
    <property type="molecule type" value="Genomic_DNA"/>
</dbReference>
<organism evidence="1 2">
    <name type="scientific">Vibrio phage vB_VruC_PG21</name>
    <dbReference type="NCBI Taxonomy" id="2928757"/>
    <lineage>
        <taxon>Viruses</taxon>
        <taxon>Varidnaviria</taxon>
        <taxon>Abadenavirae</taxon>
        <taxon>Produgelaviricota</taxon>
        <taxon>Belvinaviricetes</taxon>
        <taxon>Vinavirales</taxon>
        <taxon>Asemoviridae</taxon>
        <taxon>Rumoivirus</taxon>
        <taxon>Rumoivirus VruC</taxon>
    </lineage>
</organism>
<reference evidence="1" key="1">
    <citation type="submission" date="2022-02" db="EMBL/GenBank/DDBJ databases">
        <authorList>
            <person name="Guo R."/>
        </authorList>
    </citation>
    <scope>NUCLEOTIDE SEQUENCE</scope>
</reference>
<name>A0AAE9GMX6_9VIRU</name>
<sequence>MTALKQLDRRVIDLSFVVLGGVAVWYITQKLNNIANEATKAPAELISDLTAFFNGWEAVELQPLLIRDVYLNNDYTLTDEASATLWSIEQYQPLLGEIFGNQGGAMKDKYRPLINQPIGK</sequence>
<keyword evidence="2" id="KW-1185">Reference proteome</keyword>
<evidence type="ECO:0000313" key="2">
    <source>
        <dbReference type="Proteomes" id="UP001240192"/>
    </source>
</evidence>